<feature type="compositionally biased region" description="Polar residues" evidence="2">
    <location>
        <begin position="282"/>
        <end position="296"/>
    </location>
</feature>
<name>A0AAD3HMP1_9CHLO</name>
<evidence type="ECO:0000313" key="5">
    <source>
        <dbReference type="Proteomes" id="UP001054857"/>
    </source>
</evidence>
<dbReference type="InterPro" id="IPR037151">
    <property type="entry name" value="AlkB-like_sf"/>
</dbReference>
<feature type="compositionally biased region" description="Low complexity" evidence="2">
    <location>
        <begin position="58"/>
        <end position="72"/>
    </location>
</feature>
<dbReference type="GO" id="GO:0006974">
    <property type="term" value="P:DNA damage response"/>
    <property type="evidence" value="ECO:0007669"/>
    <property type="project" value="InterPro"/>
</dbReference>
<dbReference type="AlphaFoldDB" id="A0AAD3HMP1"/>
<keyword evidence="5" id="KW-1185">Reference proteome</keyword>
<dbReference type="EMBL" id="BMAR01000013">
    <property type="protein sequence ID" value="GFR46236.1"/>
    <property type="molecule type" value="Genomic_DNA"/>
</dbReference>
<protein>
    <recommendedName>
        <fullName evidence="3">Alpha-ketoglutarate-dependent dioxygenase AlkB-like domain-containing protein</fullName>
    </recommendedName>
</protein>
<feature type="compositionally biased region" description="Low complexity" evidence="2">
    <location>
        <begin position="226"/>
        <end position="246"/>
    </location>
</feature>
<evidence type="ECO:0000256" key="2">
    <source>
        <dbReference type="SAM" id="MobiDB-lite"/>
    </source>
</evidence>
<dbReference type="Gene3D" id="2.60.120.590">
    <property type="entry name" value="Alpha-ketoglutarate-dependent dioxygenase AlkB-like"/>
    <property type="match status" value="2"/>
</dbReference>
<gene>
    <name evidence="4" type="ORF">Agub_g7781</name>
</gene>
<evidence type="ECO:0000313" key="4">
    <source>
        <dbReference type="EMBL" id="GFR46236.1"/>
    </source>
</evidence>
<feature type="region of interest" description="Disordered" evidence="2">
    <location>
        <begin position="57"/>
        <end position="114"/>
    </location>
</feature>
<feature type="compositionally biased region" description="Low complexity" evidence="2">
    <location>
        <begin position="102"/>
        <end position="114"/>
    </location>
</feature>
<dbReference type="GO" id="GO:0005759">
    <property type="term" value="C:mitochondrial matrix"/>
    <property type="evidence" value="ECO:0007669"/>
    <property type="project" value="TreeGrafter"/>
</dbReference>
<proteinExistence type="inferred from homology"/>
<feature type="region of interest" description="Disordered" evidence="2">
    <location>
        <begin position="387"/>
        <end position="493"/>
    </location>
</feature>
<dbReference type="GO" id="GO:0006631">
    <property type="term" value="P:fatty acid metabolic process"/>
    <property type="evidence" value="ECO:0007669"/>
    <property type="project" value="TreeGrafter"/>
</dbReference>
<feature type="region of interest" description="Disordered" evidence="2">
    <location>
        <begin position="220"/>
        <end position="300"/>
    </location>
</feature>
<feature type="domain" description="Alpha-ketoglutarate-dependent dioxygenase AlkB-like" evidence="3">
    <location>
        <begin position="153"/>
        <end position="374"/>
    </location>
</feature>
<dbReference type="PANTHER" id="PTHR21052">
    <property type="entry name" value="SPERMATOGENESIS ASSOCIATED 11-RELATED"/>
    <property type="match status" value="1"/>
</dbReference>
<dbReference type="InterPro" id="IPR032870">
    <property type="entry name" value="ALKBH7-like"/>
</dbReference>
<organism evidence="4 5">
    <name type="scientific">Astrephomene gubernaculifera</name>
    <dbReference type="NCBI Taxonomy" id="47775"/>
    <lineage>
        <taxon>Eukaryota</taxon>
        <taxon>Viridiplantae</taxon>
        <taxon>Chlorophyta</taxon>
        <taxon>core chlorophytes</taxon>
        <taxon>Chlorophyceae</taxon>
        <taxon>CS clade</taxon>
        <taxon>Chlamydomonadales</taxon>
        <taxon>Astrephomenaceae</taxon>
        <taxon>Astrephomene</taxon>
    </lineage>
</organism>
<dbReference type="Proteomes" id="UP001054857">
    <property type="component" value="Unassembled WGS sequence"/>
</dbReference>
<dbReference type="SUPFAM" id="SSF51197">
    <property type="entry name" value="Clavaminate synthase-like"/>
    <property type="match status" value="1"/>
</dbReference>
<evidence type="ECO:0000256" key="1">
    <source>
        <dbReference type="ARBA" id="ARBA00007879"/>
    </source>
</evidence>
<feature type="compositionally biased region" description="Basic and acidic residues" evidence="2">
    <location>
        <begin position="73"/>
        <end position="86"/>
    </location>
</feature>
<accession>A0AAD3HMP1</accession>
<feature type="compositionally biased region" description="Basic and acidic residues" evidence="2">
    <location>
        <begin position="419"/>
        <end position="432"/>
    </location>
</feature>
<evidence type="ECO:0000259" key="3">
    <source>
        <dbReference type="Pfam" id="PF13532"/>
    </source>
</evidence>
<dbReference type="PANTHER" id="PTHR21052:SF0">
    <property type="entry name" value="ALPHA-KETOGLUTARATE-DEPENDENT DIOXYGENASE ALKB HOMOLOG 7, MITOCHONDRIAL"/>
    <property type="match status" value="1"/>
</dbReference>
<comment type="similarity">
    <text evidence="1">Belongs to the alkB family.</text>
</comment>
<sequence length="524" mass="54306">MKLGPHQSNPGEGPLISPLPGLIIIRAALSPSQQLELAAAILASGCLAGEGSNLQDTGAAGSSSSCGMGACGTRREPSDQGNDRSKGVSCSNTNAAGDEEGPAAAAGRPTGRPTVFAGHPNQAMFFGKLPEWALRLAEGLPLDQLLPAPLAARCPSFDQAIVNLYRPGEGITPHVDLARFQDGIVGVSVGGPAVMHFSRCAPPASGQGTAGVMARDVSRGEGCCGGRQQQQGQGQQEEQCQPQQQQQEEDERRGMAGVEAIAERQPQQQVQGRQGSPWREGTCTQQEHPGGEQTTPLDDARGADVAPLLTSASCSRTCSCRTFNSSIGSCTTDEGVWWCTPDHVCVLLRGGDLLAMSGEARYGWTHGIRSVHEEEVVVGMGPPPCCRPMGQQGRPGLGGDGPCDQRSTCQPAERSPGQRRAEGRPMGHDQRGGEGGSAGAGPCSEGVQGQADEGQNHGAARGASGDGAGRGNDRDASSADDAGCKQRQQAAVGTHGSVRLMLPRGLRLSVTLRRLCPDIVLTEV</sequence>
<comment type="caution">
    <text evidence="4">The sequence shown here is derived from an EMBL/GenBank/DDBJ whole genome shotgun (WGS) entry which is preliminary data.</text>
</comment>
<dbReference type="Pfam" id="PF13532">
    <property type="entry name" value="2OG-FeII_Oxy_2"/>
    <property type="match status" value="1"/>
</dbReference>
<reference evidence="4 5" key="1">
    <citation type="journal article" date="2021" name="Sci. Rep.">
        <title>Genome sequencing of the multicellular alga Astrephomene provides insights into convergent evolution of germ-soma differentiation.</title>
        <authorList>
            <person name="Yamashita S."/>
            <person name="Yamamoto K."/>
            <person name="Matsuzaki R."/>
            <person name="Suzuki S."/>
            <person name="Yamaguchi H."/>
            <person name="Hirooka S."/>
            <person name="Minakuchi Y."/>
            <person name="Miyagishima S."/>
            <person name="Kawachi M."/>
            <person name="Toyoda A."/>
            <person name="Nozaki H."/>
        </authorList>
    </citation>
    <scope>NUCLEOTIDE SEQUENCE [LARGE SCALE GENOMIC DNA]</scope>
    <source>
        <strain evidence="4 5">NIES-4017</strain>
    </source>
</reference>
<dbReference type="InterPro" id="IPR027450">
    <property type="entry name" value="AlkB-like"/>
</dbReference>
<feature type="compositionally biased region" description="Low complexity" evidence="2">
    <location>
        <begin position="264"/>
        <end position="275"/>
    </location>
</feature>